<proteinExistence type="predicted"/>
<name>V5BGC7_9GAMM</name>
<dbReference type="RefSeq" id="WP_023494616.1">
    <property type="nucleotide sequence ID" value="NZ_AYLO01000058.1"/>
</dbReference>
<organism evidence="1 2">
    <name type="scientific">Methyloglobulus morosus KoM1</name>
    <dbReference type="NCBI Taxonomy" id="1116472"/>
    <lineage>
        <taxon>Bacteria</taxon>
        <taxon>Pseudomonadati</taxon>
        <taxon>Pseudomonadota</taxon>
        <taxon>Gammaproteobacteria</taxon>
        <taxon>Methylococcales</taxon>
        <taxon>Methylococcaceae</taxon>
        <taxon>Methyloglobulus</taxon>
    </lineage>
</organism>
<comment type="caution">
    <text evidence="1">The sequence shown here is derived from an EMBL/GenBank/DDBJ whole genome shotgun (WGS) entry which is preliminary data.</text>
</comment>
<gene>
    <name evidence="1" type="ORF">MGMO_60c00190</name>
</gene>
<dbReference type="AlphaFoldDB" id="V5BGC7"/>
<dbReference type="Proteomes" id="UP000017842">
    <property type="component" value="Unassembled WGS sequence"/>
</dbReference>
<evidence type="ECO:0000313" key="2">
    <source>
        <dbReference type="Proteomes" id="UP000017842"/>
    </source>
</evidence>
<dbReference type="eggNOG" id="ENOG5031N3R">
    <property type="taxonomic scope" value="Bacteria"/>
</dbReference>
<protein>
    <submittedName>
        <fullName evidence="1">Uncharacterized protein</fullName>
    </submittedName>
</protein>
<evidence type="ECO:0000313" key="1">
    <source>
        <dbReference type="EMBL" id="ESS72355.1"/>
    </source>
</evidence>
<dbReference type="OrthoDB" id="5568887at2"/>
<reference evidence="1 2" key="1">
    <citation type="journal article" date="2013" name="Genome Announc.">
        <title>Draft Genome Sequence of the Methanotrophic Gammaproteobacterium Methyloglobulus morosus DSM 22980 Strain KoM1.</title>
        <authorList>
            <person name="Poehlein A."/>
            <person name="Deutzmann J.S."/>
            <person name="Daniel R."/>
            <person name="Simeonova D.D."/>
        </authorList>
    </citation>
    <scope>NUCLEOTIDE SEQUENCE [LARGE SCALE GENOMIC DNA]</scope>
    <source>
        <strain evidence="1 2">KoM1</strain>
    </source>
</reference>
<accession>V5BGC7</accession>
<dbReference type="EMBL" id="AYLO01000058">
    <property type="protein sequence ID" value="ESS72355.1"/>
    <property type="molecule type" value="Genomic_DNA"/>
</dbReference>
<sequence length="131" mass="14888">MLIPRFSTIVAITIASLLHGCASFPVLRYGPDRQLREDFEQRVEAAFRLQNRMTSEVMVLQSDGSDPRQHEPIISAEQLMEKNCSYLNEYASRDIDGLSKSFILLHHVENSVADCESAAQKVENLLELHQQ</sequence>
<keyword evidence="2" id="KW-1185">Reference proteome</keyword>